<dbReference type="Proteomes" id="UP001197093">
    <property type="component" value="Unassembled WGS sequence"/>
</dbReference>
<dbReference type="GO" id="GO:0020037">
    <property type="term" value="F:heme binding"/>
    <property type="evidence" value="ECO:0007669"/>
    <property type="project" value="InterPro"/>
</dbReference>
<evidence type="ECO:0000256" key="5">
    <source>
        <dbReference type="ARBA" id="ARBA00023033"/>
    </source>
</evidence>
<dbReference type="InterPro" id="IPR053007">
    <property type="entry name" value="CYP450_monoxygenase_sec-met"/>
</dbReference>
<reference evidence="7" key="1">
    <citation type="submission" date="2023-02" db="EMBL/GenBank/DDBJ databases">
        <authorList>
            <person name="Palmer J.M."/>
        </authorList>
    </citation>
    <scope>NUCLEOTIDE SEQUENCE</scope>
    <source>
        <strain evidence="7">FW57</strain>
    </source>
</reference>
<keyword evidence="5" id="KW-0503">Monooxygenase</keyword>
<dbReference type="PRINTS" id="PR00465">
    <property type="entry name" value="EP450IV"/>
</dbReference>
<evidence type="ECO:0008006" key="9">
    <source>
        <dbReference type="Google" id="ProtNLM"/>
    </source>
</evidence>
<evidence type="ECO:0000256" key="2">
    <source>
        <dbReference type="ARBA" id="ARBA00010617"/>
    </source>
</evidence>
<dbReference type="SUPFAM" id="SSF48264">
    <property type="entry name" value="Cytochrome P450"/>
    <property type="match status" value="1"/>
</dbReference>
<dbReference type="PANTHER" id="PTHR47582">
    <property type="entry name" value="P450, PUTATIVE (EUROFUNG)-RELATED"/>
    <property type="match status" value="1"/>
</dbReference>
<dbReference type="PANTHER" id="PTHR47582:SF1">
    <property type="entry name" value="P450, PUTATIVE (EUROFUNG)-RELATED"/>
    <property type="match status" value="1"/>
</dbReference>
<comment type="similarity">
    <text evidence="2">Belongs to the cytochrome P450 family.</text>
</comment>
<comment type="cofactor">
    <cofactor evidence="1 6">
        <name>heme</name>
        <dbReference type="ChEBI" id="CHEBI:30413"/>
    </cofactor>
</comment>
<evidence type="ECO:0000256" key="3">
    <source>
        <dbReference type="ARBA" id="ARBA00022723"/>
    </source>
</evidence>
<evidence type="ECO:0000256" key="1">
    <source>
        <dbReference type="ARBA" id="ARBA00001971"/>
    </source>
</evidence>
<evidence type="ECO:0000313" key="8">
    <source>
        <dbReference type="Proteomes" id="UP001197093"/>
    </source>
</evidence>
<dbReference type="InterPro" id="IPR002403">
    <property type="entry name" value="Cyt_P450_E_grp-IV"/>
</dbReference>
<proteinExistence type="inferred from homology"/>
<keyword evidence="4 6" id="KW-0408">Iron</keyword>
<keyword evidence="3 6" id="KW-0479">Metal-binding</keyword>
<dbReference type="InterPro" id="IPR001128">
    <property type="entry name" value="Cyt_P450"/>
</dbReference>
<evidence type="ECO:0000256" key="4">
    <source>
        <dbReference type="ARBA" id="ARBA00023004"/>
    </source>
</evidence>
<keyword evidence="6" id="KW-0349">Heme</keyword>
<comment type="caution">
    <text evidence="7">The sequence shown here is derived from an EMBL/GenBank/DDBJ whole genome shotgun (WGS) entry which is preliminary data.</text>
</comment>
<evidence type="ECO:0000313" key="7">
    <source>
        <dbReference type="EMBL" id="KAG7289384.1"/>
    </source>
</evidence>
<dbReference type="Pfam" id="PF00067">
    <property type="entry name" value="p450"/>
    <property type="match status" value="1"/>
</dbReference>
<dbReference type="InterPro" id="IPR036396">
    <property type="entry name" value="Cyt_P450_sf"/>
</dbReference>
<dbReference type="EMBL" id="JAHCVI010000002">
    <property type="protein sequence ID" value="KAG7289384.1"/>
    <property type="molecule type" value="Genomic_DNA"/>
</dbReference>
<name>A0AAD4HWA3_9PEZI</name>
<feature type="binding site" description="axial binding residue" evidence="6">
    <location>
        <position position="236"/>
    </location>
    <ligand>
        <name>heme</name>
        <dbReference type="ChEBI" id="CHEBI:30413"/>
    </ligand>
    <ligandPart>
        <name>Fe</name>
        <dbReference type="ChEBI" id="CHEBI:18248"/>
    </ligandPart>
</feature>
<protein>
    <recommendedName>
        <fullName evidence="9">Cytochrome P450</fullName>
    </recommendedName>
</protein>
<dbReference type="CDD" id="cd11040">
    <property type="entry name" value="CYP7_CYP8-like"/>
    <property type="match status" value="1"/>
</dbReference>
<dbReference type="Gene3D" id="1.10.630.10">
    <property type="entry name" value="Cytochrome P450"/>
    <property type="match status" value="1"/>
</dbReference>
<dbReference type="GO" id="GO:0005506">
    <property type="term" value="F:iron ion binding"/>
    <property type="evidence" value="ECO:0007669"/>
    <property type="project" value="InterPro"/>
</dbReference>
<dbReference type="GO" id="GO:0016705">
    <property type="term" value="F:oxidoreductase activity, acting on paired donors, with incorporation or reduction of molecular oxygen"/>
    <property type="evidence" value="ECO:0007669"/>
    <property type="project" value="InterPro"/>
</dbReference>
<accession>A0AAD4HWA3</accession>
<organism evidence="7 8">
    <name type="scientific">Staphylotrichum longicolle</name>
    <dbReference type="NCBI Taxonomy" id="669026"/>
    <lineage>
        <taxon>Eukaryota</taxon>
        <taxon>Fungi</taxon>
        <taxon>Dikarya</taxon>
        <taxon>Ascomycota</taxon>
        <taxon>Pezizomycotina</taxon>
        <taxon>Sordariomycetes</taxon>
        <taxon>Sordariomycetidae</taxon>
        <taxon>Sordariales</taxon>
        <taxon>Chaetomiaceae</taxon>
        <taxon>Staphylotrichum</taxon>
    </lineage>
</organism>
<gene>
    <name evidence="7" type="ORF">NEMBOFW57_005754</name>
</gene>
<sequence length="317" mass="35767">MLTFLAQRDAIDAEVYTLGIFNLKLYTSQISGLSLDLFRRGYAARQKVFDAHAKYYKDIPQDASPIIKDSRRARREAGMSDTDIIKQMGTLPIGMLSNTVPTFYWTLWELFSRPDILAEVRCELKSHAIVKQDDGFALDVAALKSKCPLLLSVFQETQRTHHIQAAIRRVMADTMLDGKYLLKEGNYIQMPGYLIHSNTSIWGPTAAEFDPYRFVNPDTKRGGSSFLAWGAPPHLCPARQFASTEILILVALLAMRADLQPASGKWEKNPALDFNDPITVLNPKKDILFEVKAREEWNGKWTLLMSESKLRVPLASG</sequence>
<dbReference type="GO" id="GO:0004497">
    <property type="term" value="F:monooxygenase activity"/>
    <property type="evidence" value="ECO:0007669"/>
    <property type="project" value="UniProtKB-KW"/>
</dbReference>
<keyword evidence="8" id="KW-1185">Reference proteome</keyword>
<dbReference type="AlphaFoldDB" id="A0AAD4HWA3"/>
<keyword evidence="5" id="KW-0560">Oxidoreductase</keyword>
<evidence type="ECO:0000256" key="6">
    <source>
        <dbReference type="PIRSR" id="PIRSR602403-1"/>
    </source>
</evidence>